<dbReference type="eggNOG" id="KOG1286">
    <property type="taxonomic scope" value="Eukaryota"/>
</dbReference>
<feature type="transmembrane region" description="Helical" evidence="8">
    <location>
        <begin position="454"/>
        <end position="476"/>
    </location>
</feature>
<evidence type="ECO:0000259" key="10">
    <source>
        <dbReference type="Pfam" id="PF24803"/>
    </source>
</evidence>
<keyword evidence="4" id="KW-0029">Amino-acid transport</keyword>
<dbReference type="InterPro" id="IPR004840">
    <property type="entry name" value="Amino_acid_permease_CS"/>
</dbReference>
<dbReference type="InterPro" id="IPR050524">
    <property type="entry name" value="APC_YAT"/>
</dbReference>
<dbReference type="PROSITE" id="PS00218">
    <property type="entry name" value="AMINO_ACID_PERMEASE_1"/>
    <property type="match status" value="1"/>
</dbReference>
<dbReference type="HOGENOM" id="CLU_453470_0_0_1"/>
<comment type="subcellular location">
    <subcellularLocation>
        <location evidence="1">Membrane</location>
        <topology evidence="1">Multi-pass membrane protein</topology>
    </subcellularLocation>
</comment>
<reference evidence="11 12" key="1">
    <citation type="journal article" date="2012" name="BMC Genomics">
        <title>Sequencing the genome of Marssonina brunnea reveals fungus-poplar co-evolution.</title>
        <authorList>
            <person name="Zhu S."/>
            <person name="Cao Y.-Z."/>
            <person name="Jiang C."/>
            <person name="Tan B.-Y."/>
            <person name="Wang Z."/>
            <person name="Feng S."/>
            <person name="Zhang L."/>
            <person name="Su X.-H."/>
            <person name="Brejova B."/>
            <person name="Vinar T."/>
            <person name="Xu M."/>
            <person name="Wang M.-X."/>
            <person name="Zhang S.-G."/>
            <person name="Huang M.-R."/>
            <person name="Wu R."/>
            <person name="Zhou Y."/>
        </authorList>
    </citation>
    <scope>NUCLEOTIDE SEQUENCE [LARGE SCALE GENOMIC DNA]</scope>
    <source>
        <strain evidence="11 12">MB_m1</strain>
    </source>
</reference>
<dbReference type="InParanoid" id="K1WZC6"/>
<keyword evidence="6 8" id="KW-0472">Membrane</keyword>
<name>K1WZC6_MARBU</name>
<feature type="transmembrane region" description="Helical" evidence="8">
    <location>
        <begin position="579"/>
        <end position="599"/>
    </location>
</feature>
<dbReference type="OrthoDB" id="3900342at2759"/>
<evidence type="ECO:0000256" key="2">
    <source>
        <dbReference type="ARBA" id="ARBA00022448"/>
    </source>
</evidence>
<evidence type="ECO:0000256" key="7">
    <source>
        <dbReference type="SAM" id="MobiDB-lite"/>
    </source>
</evidence>
<feature type="domain" description="DUF7704" evidence="10">
    <location>
        <begin position="450"/>
        <end position="600"/>
    </location>
</feature>
<evidence type="ECO:0000313" key="12">
    <source>
        <dbReference type="Proteomes" id="UP000006753"/>
    </source>
</evidence>
<evidence type="ECO:0000256" key="1">
    <source>
        <dbReference type="ARBA" id="ARBA00004141"/>
    </source>
</evidence>
<dbReference type="InterPro" id="IPR004841">
    <property type="entry name" value="AA-permease/SLC12A_dom"/>
</dbReference>
<feature type="region of interest" description="Disordered" evidence="7">
    <location>
        <begin position="1"/>
        <end position="26"/>
    </location>
</feature>
<dbReference type="Pfam" id="PF00324">
    <property type="entry name" value="AA_permease"/>
    <property type="match status" value="1"/>
</dbReference>
<proteinExistence type="predicted"/>
<feature type="transmembrane region" description="Helical" evidence="8">
    <location>
        <begin position="145"/>
        <end position="164"/>
    </location>
</feature>
<organism evidence="11 12">
    <name type="scientific">Marssonina brunnea f. sp. multigermtubi (strain MB_m1)</name>
    <name type="common">Marssonina leaf spot fungus</name>
    <dbReference type="NCBI Taxonomy" id="1072389"/>
    <lineage>
        <taxon>Eukaryota</taxon>
        <taxon>Fungi</taxon>
        <taxon>Dikarya</taxon>
        <taxon>Ascomycota</taxon>
        <taxon>Pezizomycotina</taxon>
        <taxon>Leotiomycetes</taxon>
        <taxon>Helotiales</taxon>
        <taxon>Drepanopezizaceae</taxon>
        <taxon>Drepanopeziza</taxon>
    </lineage>
</organism>
<keyword evidence="12" id="KW-1185">Reference proteome</keyword>
<dbReference type="InterPro" id="IPR056121">
    <property type="entry name" value="DUF7704"/>
</dbReference>
<accession>K1WZC6</accession>
<gene>
    <name evidence="11" type="ORF">MBM_03339</name>
</gene>
<evidence type="ECO:0000256" key="8">
    <source>
        <dbReference type="SAM" id="Phobius"/>
    </source>
</evidence>
<protein>
    <submittedName>
        <fullName evidence="11">Amino acid permease</fullName>
    </submittedName>
</protein>
<sequence length="602" mass="66450">MARSSTTTGDDGHMETCGGGNSTESNRLASKLSARQVQMIAIGGTIGTGLFLGTGKSLATGGPASILIAYAIVGGMVLLTMLTLGEMAAYVPIAGSFGTFAGRYVDDSLRFALTWNYWLNDAVSTAADLVALQIVFGYWETNFPSWGLSLIFWVFLVIANIFSVRAYGELEYYLSLLKVVTITIFIILGIVVNCGGNTEHRYIGASNWYMGDAPFVGGIGGFASVFVTASFAYGGTESIAITAGEIQNPIKNLLRVVKNAFWRILLFYIVSVLLIGLNVPYTYPNLSNKGSSTFVYYPVSFISEVRCLLYRKLSPLFIFCSECTYSALPPDGEKQGTCIGPEFLGLPTFAEPAYPDELKGRKLGFDQNVLMPIPVIVGKADRSSYAPHEITAKDKSKNNHNQNITNNNNNKNIINIFYLSTFQPSREKKIGEKIKEEKKLPTSTMPSQLTHISLIYRLYFLYWEPFSALAGTYLAFFDPQRLLRGTVPLPAYEHFANPATQTLDISPVLQMALTNIGSLYALFAVNEGIVLRLTRDRRIWCTVILGMVCSDVGHIYAAWKVWPERLALGEVLKWNSDEWINYGTLFAGLGLRILFLLGFGRR</sequence>
<feature type="domain" description="Amino acid permease/ SLC12A" evidence="9">
    <location>
        <begin position="37"/>
        <end position="322"/>
    </location>
</feature>
<dbReference type="PANTHER" id="PTHR43341">
    <property type="entry name" value="AMINO ACID PERMEASE"/>
    <property type="match status" value="1"/>
</dbReference>
<feature type="transmembrane region" description="Helical" evidence="8">
    <location>
        <begin position="64"/>
        <end position="82"/>
    </location>
</feature>
<feature type="transmembrane region" description="Helical" evidence="8">
    <location>
        <begin position="538"/>
        <end position="559"/>
    </location>
</feature>
<dbReference type="GO" id="GO:0016020">
    <property type="term" value="C:membrane"/>
    <property type="evidence" value="ECO:0007669"/>
    <property type="project" value="UniProtKB-SubCell"/>
</dbReference>
<dbReference type="PANTHER" id="PTHR43341:SF3">
    <property type="entry name" value="AMINO-ACID PERMEASE PB1C11.02-RELATED"/>
    <property type="match status" value="1"/>
</dbReference>
<feature type="transmembrane region" description="Helical" evidence="8">
    <location>
        <begin position="213"/>
        <end position="233"/>
    </location>
</feature>
<feature type="transmembrane region" description="Helical" evidence="8">
    <location>
        <begin position="508"/>
        <end position="526"/>
    </location>
</feature>
<dbReference type="Gene3D" id="1.20.1740.10">
    <property type="entry name" value="Amino acid/polyamine transporter I"/>
    <property type="match status" value="1"/>
</dbReference>
<dbReference type="Proteomes" id="UP000006753">
    <property type="component" value="Unassembled WGS sequence"/>
</dbReference>
<feature type="transmembrane region" description="Helical" evidence="8">
    <location>
        <begin position="176"/>
        <end position="193"/>
    </location>
</feature>
<feature type="transmembrane region" description="Helical" evidence="8">
    <location>
        <begin position="32"/>
        <end position="52"/>
    </location>
</feature>
<evidence type="ECO:0000313" key="11">
    <source>
        <dbReference type="EMBL" id="EKD18346.1"/>
    </source>
</evidence>
<feature type="transmembrane region" description="Helical" evidence="8">
    <location>
        <begin position="293"/>
        <end position="309"/>
    </location>
</feature>
<dbReference type="AlphaFoldDB" id="K1WZC6"/>
<keyword evidence="5 8" id="KW-1133">Transmembrane helix</keyword>
<feature type="transmembrane region" description="Helical" evidence="8">
    <location>
        <begin position="260"/>
        <end position="281"/>
    </location>
</feature>
<evidence type="ECO:0000256" key="6">
    <source>
        <dbReference type="ARBA" id="ARBA00023136"/>
    </source>
</evidence>
<evidence type="ECO:0000256" key="3">
    <source>
        <dbReference type="ARBA" id="ARBA00022692"/>
    </source>
</evidence>
<dbReference type="KEGG" id="mbe:MBM_03339"/>
<evidence type="ECO:0000259" key="9">
    <source>
        <dbReference type="Pfam" id="PF00324"/>
    </source>
</evidence>
<keyword evidence="3 8" id="KW-0812">Transmembrane</keyword>
<dbReference type="GO" id="GO:0015171">
    <property type="term" value="F:amino acid transmembrane transporter activity"/>
    <property type="evidence" value="ECO:0007669"/>
    <property type="project" value="TreeGrafter"/>
</dbReference>
<evidence type="ECO:0000256" key="4">
    <source>
        <dbReference type="ARBA" id="ARBA00022970"/>
    </source>
</evidence>
<dbReference type="Pfam" id="PF24803">
    <property type="entry name" value="DUF7704"/>
    <property type="match status" value="1"/>
</dbReference>
<dbReference type="EMBL" id="JH921433">
    <property type="protein sequence ID" value="EKD18346.1"/>
    <property type="molecule type" value="Genomic_DNA"/>
</dbReference>
<evidence type="ECO:0000256" key="5">
    <source>
        <dbReference type="ARBA" id="ARBA00022989"/>
    </source>
</evidence>
<keyword evidence="2" id="KW-0813">Transport</keyword>